<dbReference type="Gene3D" id="3.40.1390.10">
    <property type="entry name" value="MurE/MurF, N-terminal domain"/>
    <property type="match status" value="1"/>
</dbReference>
<dbReference type="SUPFAM" id="SSF53244">
    <property type="entry name" value="MurD-like peptide ligases, peptide-binding domain"/>
    <property type="match status" value="1"/>
</dbReference>
<evidence type="ECO:0000256" key="7">
    <source>
        <dbReference type="ARBA" id="ARBA00022984"/>
    </source>
</evidence>
<evidence type="ECO:0000313" key="16">
    <source>
        <dbReference type="Proteomes" id="UP000245166"/>
    </source>
</evidence>
<evidence type="ECO:0000256" key="11">
    <source>
        <dbReference type="RuleBase" id="RU004136"/>
    </source>
</evidence>
<keyword evidence="9 10" id="KW-0961">Cell wall biogenesis/degradation</keyword>
<dbReference type="Pfam" id="PF02875">
    <property type="entry name" value="Mur_ligase_C"/>
    <property type="match status" value="1"/>
</dbReference>
<organism evidence="15 16">
    <name type="scientific">Serinibacter arcticus</name>
    <dbReference type="NCBI Taxonomy" id="1655435"/>
    <lineage>
        <taxon>Bacteria</taxon>
        <taxon>Bacillati</taxon>
        <taxon>Actinomycetota</taxon>
        <taxon>Actinomycetes</taxon>
        <taxon>Micrococcales</taxon>
        <taxon>Beutenbergiaceae</taxon>
        <taxon>Serinibacter</taxon>
    </lineage>
</organism>
<comment type="pathway">
    <text evidence="10 11">Cell wall biogenesis; peptidoglycan biosynthesis.</text>
</comment>
<dbReference type="GO" id="GO:0008360">
    <property type="term" value="P:regulation of cell shape"/>
    <property type="evidence" value="ECO:0007669"/>
    <property type="project" value="UniProtKB-KW"/>
</dbReference>
<feature type="domain" description="Mur ligase C-terminal" evidence="13">
    <location>
        <begin position="338"/>
        <end position="464"/>
    </location>
</feature>
<dbReference type="InterPro" id="IPR035911">
    <property type="entry name" value="MurE/MurF_N"/>
</dbReference>
<dbReference type="InterPro" id="IPR036615">
    <property type="entry name" value="Mur_ligase_C_dom_sf"/>
</dbReference>
<comment type="caution">
    <text evidence="15">The sequence shown here is derived from an EMBL/GenBank/DDBJ whole genome shotgun (WGS) entry which is preliminary data.</text>
</comment>
<accession>A0A2U1ZSV0</accession>
<evidence type="ECO:0000256" key="9">
    <source>
        <dbReference type="ARBA" id="ARBA00023316"/>
    </source>
</evidence>
<feature type="domain" description="Mur ligase central" evidence="14">
    <location>
        <begin position="118"/>
        <end position="315"/>
    </location>
</feature>
<dbReference type="OrthoDB" id="9800958at2"/>
<comment type="similarity">
    <text evidence="10">Belongs to the MurCDEF family. MurF subfamily.</text>
</comment>
<dbReference type="UniPathway" id="UPA00219"/>
<keyword evidence="16" id="KW-1185">Reference proteome</keyword>
<evidence type="ECO:0000256" key="4">
    <source>
        <dbReference type="ARBA" id="ARBA00022741"/>
    </source>
</evidence>
<dbReference type="Proteomes" id="UP000245166">
    <property type="component" value="Unassembled WGS sequence"/>
</dbReference>
<feature type="binding site" evidence="10">
    <location>
        <begin position="119"/>
        <end position="125"/>
    </location>
    <ligand>
        <name>ATP</name>
        <dbReference type="ChEBI" id="CHEBI:30616"/>
    </ligand>
</feature>
<evidence type="ECO:0000256" key="6">
    <source>
        <dbReference type="ARBA" id="ARBA00022960"/>
    </source>
</evidence>
<reference evidence="15 16" key="1">
    <citation type="submission" date="2018-03" db="EMBL/GenBank/DDBJ databases">
        <title>Genome assembly of novel Miniimonas species PCH200.</title>
        <authorList>
            <person name="Thakur V."/>
            <person name="Kumar V."/>
            <person name="Singh D."/>
        </authorList>
    </citation>
    <scope>NUCLEOTIDE SEQUENCE [LARGE SCALE GENOMIC DNA]</scope>
    <source>
        <strain evidence="15 16">PCH200</strain>
    </source>
</reference>
<evidence type="ECO:0000256" key="2">
    <source>
        <dbReference type="ARBA" id="ARBA00022598"/>
    </source>
</evidence>
<evidence type="ECO:0000259" key="13">
    <source>
        <dbReference type="Pfam" id="PF02875"/>
    </source>
</evidence>
<evidence type="ECO:0000256" key="10">
    <source>
        <dbReference type="HAMAP-Rule" id="MF_02019"/>
    </source>
</evidence>
<dbReference type="HAMAP" id="MF_02019">
    <property type="entry name" value="MurF"/>
    <property type="match status" value="1"/>
</dbReference>
<name>A0A2U1ZSV0_9MICO</name>
<keyword evidence="4 10" id="KW-0547">Nucleotide-binding</keyword>
<keyword evidence="1 10" id="KW-0963">Cytoplasm</keyword>
<gene>
    <name evidence="10" type="primary">murF</name>
    <name evidence="15" type="ORF">C8046_04415</name>
</gene>
<dbReference type="Gene3D" id="3.40.1190.10">
    <property type="entry name" value="Mur-like, catalytic domain"/>
    <property type="match status" value="1"/>
</dbReference>
<dbReference type="PANTHER" id="PTHR43024:SF1">
    <property type="entry name" value="UDP-N-ACETYLMURAMOYL-TRIPEPTIDE--D-ALANYL-D-ALANINE LIGASE"/>
    <property type="match status" value="1"/>
</dbReference>
<protein>
    <recommendedName>
        <fullName evidence="10 11">UDP-N-acetylmuramoyl-tripeptide--D-alanyl-D-alanine ligase</fullName>
        <ecNumber evidence="10 11">6.3.2.10</ecNumber>
    </recommendedName>
    <alternativeName>
        <fullName evidence="10">D-alanyl-D-alanine-adding enzyme</fullName>
    </alternativeName>
</protein>
<feature type="domain" description="Mur ligase N-terminal catalytic" evidence="12">
    <location>
        <begin position="29"/>
        <end position="98"/>
    </location>
</feature>
<keyword evidence="7 10" id="KW-0573">Peptidoglycan synthesis</keyword>
<dbReference type="InterPro" id="IPR004101">
    <property type="entry name" value="Mur_ligase_C"/>
</dbReference>
<dbReference type="AlphaFoldDB" id="A0A2U1ZSV0"/>
<dbReference type="GO" id="GO:0009252">
    <property type="term" value="P:peptidoglycan biosynthetic process"/>
    <property type="evidence" value="ECO:0007669"/>
    <property type="project" value="UniProtKB-UniRule"/>
</dbReference>
<dbReference type="NCBIfam" id="TIGR01143">
    <property type="entry name" value="murF"/>
    <property type="match status" value="1"/>
</dbReference>
<evidence type="ECO:0000259" key="12">
    <source>
        <dbReference type="Pfam" id="PF01225"/>
    </source>
</evidence>
<dbReference type="Pfam" id="PF08245">
    <property type="entry name" value="Mur_ligase_M"/>
    <property type="match status" value="1"/>
</dbReference>
<keyword evidence="3 10" id="KW-0132">Cell division</keyword>
<evidence type="ECO:0000256" key="1">
    <source>
        <dbReference type="ARBA" id="ARBA00022490"/>
    </source>
</evidence>
<proteinExistence type="inferred from homology"/>
<keyword evidence="8 10" id="KW-0131">Cell cycle</keyword>
<keyword evidence="5 10" id="KW-0067">ATP-binding</keyword>
<dbReference type="Gene3D" id="3.90.190.20">
    <property type="entry name" value="Mur ligase, C-terminal domain"/>
    <property type="match status" value="1"/>
</dbReference>
<evidence type="ECO:0000256" key="3">
    <source>
        <dbReference type="ARBA" id="ARBA00022618"/>
    </source>
</evidence>
<evidence type="ECO:0000259" key="14">
    <source>
        <dbReference type="Pfam" id="PF08245"/>
    </source>
</evidence>
<dbReference type="GO" id="GO:0071555">
    <property type="term" value="P:cell wall organization"/>
    <property type="evidence" value="ECO:0007669"/>
    <property type="project" value="UniProtKB-KW"/>
</dbReference>
<dbReference type="EMBL" id="PYHR01000002">
    <property type="protein sequence ID" value="PWD50030.1"/>
    <property type="molecule type" value="Genomic_DNA"/>
</dbReference>
<dbReference type="InterPro" id="IPR005863">
    <property type="entry name" value="UDP-N-AcMur_synth"/>
</dbReference>
<keyword evidence="2 10" id="KW-0436">Ligase</keyword>
<dbReference type="InterPro" id="IPR013221">
    <property type="entry name" value="Mur_ligase_cen"/>
</dbReference>
<dbReference type="InterPro" id="IPR000713">
    <property type="entry name" value="Mur_ligase_N"/>
</dbReference>
<evidence type="ECO:0000256" key="5">
    <source>
        <dbReference type="ARBA" id="ARBA00022840"/>
    </source>
</evidence>
<dbReference type="GO" id="GO:0008766">
    <property type="term" value="F:UDP-N-acetylmuramoylalanyl-D-glutamyl-2,6-diaminopimelate-D-alanyl-D-alanine ligase activity"/>
    <property type="evidence" value="ECO:0007669"/>
    <property type="project" value="RHEA"/>
</dbReference>
<dbReference type="PANTHER" id="PTHR43024">
    <property type="entry name" value="UDP-N-ACETYLMURAMOYL-TRIPEPTIDE--D-ALANYL-D-ALANINE LIGASE"/>
    <property type="match status" value="1"/>
</dbReference>
<comment type="function">
    <text evidence="10 11">Involved in cell wall formation. Catalyzes the final step in the synthesis of UDP-N-acetylmuramoyl-pentapeptide, the precursor of murein.</text>
</comment>
<dbReference type="EC" id="6.3.2.10" evidence="10 11"/>
<dbReference type="Pfam" id="PF01225">
    <property type="entry name" value="Mur_ligase"/>
    <property type="match status" value="1"/>
</dbReference>
<comment type="subcellular location">
    <subcellularLocation>
        <location evidence="10 11">Cytoplasm</location>
    </subcellularLocation>
</comment>
<comment type="catalytic activity">
    <reaction evidence="10 11">
        <text>D-alanyl-D-alanine + UDP-N-acetyl-alpha-D-muramoyl-L-alanyl-gamma-D-glutamyl-meso-2,6-diaminopimelate + ATP = UDP-N-acetyl-alpha-D-muramoyl-L-alanyl-gamma-D-glutamyl-meso-2,6-diaminopimeloyl-D-alanyl-D-alanine + ADP + phosphate + H(+)</text>
        <dbReference type="Rhea" id="RHEA:28374"/>
        <dbReference type="ChEBI" id="CHEBI:15378"/>
        <dbReference type="ChEBI" id="CHEBI:30616"/>
        <dbReference type="ChEBI" id="CHEBI:43474"/>
        <dbReference type="ChEBI" id="CHEBI:57822"/>
        <dbReference type="ChEBI" id="CHEBI:61386"/>
        <dbReference type="ChEBI" id="CHEBI:83905"/>
        <dbReference type="ChEBI" id="CHEBI:456216"/>
        <dbReference type="EC" id="6.3.2.10"/>
    </reaction>
</comment>
<dbReference type="SUPFAM" id="SSF63418">
    <property type="entry name" value="MurE/MurF N-terminal domain"/>
    <property type="match status" value="1"/>
</dbReference>
<sequence length="481" mass="49149">MIALHAAEVAAMVGGAVHGPAETPVTGAVVTDSREIEPGSLFVAIRGEQVDGHDYAARALDAGAVLVLAERPLTGTDGAPLPTVVVPDATVALGALAAAVLRRLRERDGSRPRVVAMTGSVGKTTTKDLLASVLGHDGPTVAPVRSFNNEVGLPVTVLRCTEETATLVLEMGASGPGHIRYLTDIAAPDVAAVLTVGSAHLGGFGGVEGIARAKSEIVTGLAPGGTAVLNADDPRVAAMAPLAERVVTFGRTPSADVVARDLEMVDGARARFTIVDRRAATGDDGDDAALPAARLTLALVGEHHVTNALAAAAVALECGVPLDEVASRLEIAGAGSPHRMAVTELTNGVTVIDDSYNANPESMRAALKALVALAASRRTIAVLGEMRELGEDSLTEHDALGRLAVRLDVSRLVVVGAGARAMYTGALLEGSFGEEALFVADIDEAQTWLTENAAPGDVVLLKSSNGSGLHLLADRLLGDAR</sequence>
<evidence type="ECO:0000256" key="8">
    <source>
        <dbReference type="ARBA" id="ARBA00023306"/>
    </source>
</evidence>
<dbReference type="SUPFAM" id="SSF53623">
    <property type="entry name" value="MurD-like peptide ligases, catalytic domain"/>
    <property type="match status" value="1"/>
</dbReference>
<dbReference type="InterPro" id="IPR036565">
    <property type="entry name" value="Mur-like_cat_sf"/>
</dbReference>
<dbReference type="GO" id="GO:0005524">
    <property type="term" value="F:ATP binding"/>
    <property type="evidence" value="ECO:0007669"/>
    <property type="project" value="UniProtKB-UniRule"/>
</dbReference>
<dbReference type="InterPro" id="IPR051046">
    <property type="entry name" value="MurCDEF_CellWall_CoF430Synth"/>
</dbReference>
<keyword evidence="6 10" id="KW-0133">Cell shape</keyword>
<dbReference type="GO" id="GO:0051301">
    <property type="term" value="P:cell division"/>
    <property type="evidence" value="ECO:0007669"/>
    <property type="project" value="UniProtKB-KW"/>
</dbReference>
<dbReference type="GO" id="GO:0047480">
    <property type="term" value="F:UDP-N-acetylmuramoyl-tripeptide-D-alanyl-D-alanine ligase activity"/>
    <property type="evidence" value="ECO:0007669"/>
    <property type="project" value="UniProtKB-UniRule"/>
</dbReference>
<evidence type="ECO:0000313" key="15">
    <source>
        <dbReference type="EMBL" id="PWD50030.1"/>
    </source>
</evidence>
<dbReference type="GO" id="GO:0005737">
    <property type="term" value="C:cytoplasm"/>
    <property type="evidence" value="ECO:0007669"/>
    <property type="project" value="UniProtKB-SubCell"/>
</dbReference>